<dbReference type="InterPro" id="IPR045079">
    <property type="entry name" value="Oxoprolinase-like"/>
</dbReference>
<dbReference type="RefSeq" id="WP_092857841.1">
    <property type="nucleotide sequence ID" value="NZ_FOQH01000002.1"/>
</dbReference>
<dbReference type="Proteomes" id="UP000199377">
    <property type="component" value="Unassembled WGS sequence"/>
</dbReference>
<dbReference type="EMBL" id="FOQH01000002">
    <property type="protein sequence ID" value="SFH75318.1"/>
    <property type="molecule type" value="Genomic_DNA"/>
</dbReference>
<keyword evidence="5" id="KW-1185">Reference proteome</keyword>
<dbReference type="GO" id="GO:0006749">
    <property type="term" value="P:glutathione metabolic process"/>
    <property type="evidence" value="ECO:0007669"/>
    <property type="project" value="TreeGrafter"/>
</dbReference>
<evidence type="ECO:0000259" key="2">
    <source>
        <dbReference type="Pfam" id="PF05378"/>
    </source>
</evidence>
<dbReference type="Pfam" id="PF19278">
    <property type="entry name" value="Hydant_A_C"/>
    <property type="match status" value="1"/>
</dbReference>
<name>A0A1I3CLL6_9RHOB</name>
<dbReference type="GO" id="GO:0017168">
    <property type="term" value="F:5-oxoprolinase (ATP-hydrolyzing) activity"/>
    <property type="evidence" value="ECO:0007669"/>
    <property type="project" value="TreeGrafter"/>
</dbReference>
<dbReference type="Pfam" id="PF01968">
    <property type="entry name" value="Hydantoinase_A"/>
    <property type="match status" value="1"/>
</dbReference>
<protein>
    <submittedName>
        <fullName evidence="4">N-methylhydantoinase A</fullName>
    </submittedName>
</protein>
<dbReference type="SUPFAM" id="SSF53067">
    <property type="entry name" value="Actin-like ATPase domain"/>
    <property type="match status" value="1"/>
</dbReference>
<evidence type="ECO:0000259" key="1">
    <source>
        <dbReference type="Pfam" id="PF01968"/>
    </source>
</evidence>
<evidence type="ECO:0000313" key="4">
    <source>
        <dbReference type="EMBL" id="SFH75318.1"/>
    </source>
</evidence>
<dbReference type="Gene3D" id="3.30.420.40">
    <property type="match status" value="1"/>
</dbReference>
<dbReference type="InterPro" id="IPR049517">
    <property type="entry name" value="ACX-like_C"/>
</dbReference>
<accession>A0A1I3CLL6</accession>
<dbReference type="OrthoDB" id="9759608at2"/>
<reference evidence="4 5" key="1">
    <citation type="submission" date="2016-10" db="EMBL/GenBank/DDBJ databases">
        <authorList>
            <person name="de Groot N.N."/>
        </authorList>
    </citation>
    <scope>NUCLEOTIDE SEQUENCE [LARGE SCALE GENOMIC DNA]</scope>
    <source>
        <strain evidence="4 5">CGMCC 1.11030</strain>
    </source>
</reference>
<dbReference type="AlphaFoldDB" id="A0A1I3CLL6"/>
<dbReference type="PANTHER" id="PTHR11365">
    <property type="entry name" value="5-OXOPROLINASE RELATED"/>
    <property type="match status" value="1"/>
</dbReference>
<dbReference type="PANTHER" id="PTHR11365:SF23">
    <property type="entry name" value="HYPOTHETICAL 5-OXOPROLINASE (EUROFUNG)-RELATED"/>
    <property type="match status" value="1"/>
</dbReference>
<gene>
    <name evidence="4" type="ORF">SAMN05216258_10272</name>
</gene>
<evidence type="ECO:0000313" key="5">
    <source>
        <dbReference type="Proteomes" id="UP000199377"/>
    </source>
</evidence>
<organism evidence="4 5">
    <name type="scientific">Albimonas pacifica</name>
    <dbReference type="NCBI Taxonomy" id="1114924"/>
    <lineage>
        <taxon>Bacteria</taxon>
        <taxon>Pseudomonadati</taxon>
        <taxon>Pseudomonadota</taxon>
        <taxon>Alphaproteobacteria</taxon>
        <taxon>Rhodobacterales</taxon>
        <taxon>Paracoccaceae</taxon>
        <taxon>Albimonas</taxon>
    </lineage>
</organism>
<evidence type="ECO:0000259" key="3">
    <source>
        <dbReference type="Pfam" id="PF19278"/>
    </source>
</evidence>
<dbReference type="GO" id="GO:0005829">
    <property type="term" value="C:cytosol"/>
    <property type="evidence" value="ECO:0007669"/>
    <property type="project" value="TreeGrafter"/>
</dbReference>
<sequence length="674" mass="72549">MSYRLGVDIGGTFTDFVVYDEASGELHAWKNLSTPADPSEGVMTGLRSFGKQSEISGIRLGTTVATNALLEGKGARVAYVTTAGFRDIPFIMRGDRKHHYDLGWIKPKPFLKRRDAYEVSERVGPSGEILSPLNEDEVRAVAKKIAAEPEIGAVAVMTMHSYLTPDHEQRIKQIFAEEAPDLPVSISYEVLPKWKEHFRSSTTICDAFIKPVVKDRIGSMKSRLEAEGVDARLVVMRSNGGEMEARKVADSPIQIAMSGPTGGVIAAKRIAQLLGMDNLVTFDMGGTSTDVSTVVNGKERFTTDFEIEWGRPIQVPMIDIRTIGAGGGSIARIDAGGMLVVGPESAGATPGPACYGQGGTLPTVTDANLVLGRISATNFLGGAMELDEPAARAAIQPIAETLGVSLEDAALSIIRIANNNMVGALHTVLTEQGLDPRDFTLVAFGGAGPLHISDLMDDASIPRGLSPNFPGQFSAFGFTMADARVDRYRTVQLNSRAFDAPRAREALKTLIAECQAELAAQGHESPSISCAIDMRYLGQNYELELPIRARDFTEEDVARIYAEFHDLHEARFGFRLDDHMEIVNFMVTGVASTGELTLPKIAASSEAPVPASTRPVYFRAGWADAAVYWRSELKAGQTLDGPALVEEAASVTVVDPGKSLEVDAYGNLIVTAKE</sequence>
<dbReference type="InterPro" id="IPR043129">
    <property type="entry name" value="ATPase_NBD"/>
</dbReference>
<dbReference type="Pfam" id="PF05378">
    <property type="entry name" value="Hydant_A_N"/>
    <property type="match status" value="1"/>
</dbReference>
<feature type="domain" description="Acetophenone carboxylase-like C-terminal" evidence="3">
    <location>
        <begin position="504"/>
        <end position="665"/>
    </location>
</feature>
<feature type="domain" description="Hydantoinase A/oxoprolinase" evidence="1">
    <location>
        <begin position="199"/>
        <end position="486"/>
    </location>
</feature>
<dbReference type="InterPro" id="IPR002821">
    <property type="entry name" value="Hydantoinase_A"/>
</dbReference>
<dbReference type="InterPro" id="IPR008040">
    <property type="entry name" value="Hydant_A_N"/>
</dbReference>
<feature type="domain" description="Hydantoinase/oxoprolinase N-terminal" evidence="2">
    <location>
        <begin position="4"/>
        <end position="178"/>
    </location>
</feature>
<proteinExistence type="predicted"/>
<dbReference type="STRING" id="1114924.SAMN05216258_10272"/>